<keyword evidence="2" id="KW-0677">Repeat</keyword>
<protein>
    <recommendedName>
        <fullName evidence="4">PROP1-like PPR domain-containing protein</fullName>
    </recommendedName>
</protein>
<evidence type="ECO:0000256" key="2">
    <source>
        <dbReference type="ARBA" id="ARBA00022737"/>
    </source>
</evidence>
<dbReference type="PROSITE" id="PS51375">
    <property type="entry name" value="PPR"/>
    <property type="match status" value="1"/>
</dbReference>
<comment type="similarity">
    <text evidence="1">Belongs to the PPR family. P subfamily.</text>
</comment>
<dbReference type="InterPro" id="IPR033443">
    <property type="entry name" value="PROP1-like_PPR_dom"/>
</dbReference>
<feature type="repeat" description="PPR" evidence="3">
    <location>
        <begin position="137"/>
        <end position="171"/>
    </location>
</feature>
<dbReference type="Proteomes" id="UP001415857">
    <property type="component" value="Unassembled WGS sequence"/>
</dbReference>
<organism evidence="5 6">
    <name type="scientific">Liquidambar formosana</name>
    <name type="common">Formosan gum</name>
    <dbReference type="NCBI Taxonomy" id="63359"/>
    <lineage>
        <taxon>Eukaryota</taxon>
        <taxon>Viridiplantae</taxon>
        <taxon>Streptophyta</taxon>
        <taxon>Embryophyta</taxon>
        <taxon>Tracheophyta</taxon>
        <taxon>Spermatophyta</taxon>
        <taxon>Magnoliopsida</taxon>
        <taxon>eudicotyledons</taxon>
        <taxon>Gunneridae</taxon>
        <taxon>Pentapetalae</taxon>
        <taxon>Saxifragales</taxon>
        <taxon>Altingiaceae</taxon>
        <taxon>Liquidambar</taxon>
    </lineage>
</organism>
<dbReference type="EMBL" id="JBBPBK010000005">
    <property type="protein sequence ID" value="KAK9284738.1"/>
    <property type="molecule type" value="Genomic_DNA"/>
</dbReference>
<evidence type="ECO:0000259" key="4">
    <source>
        <dbReference type="Pfam" id="PF17177"/>
    </source>
</evidence>
<evidence type="ECO:0000256" key="3">
    <source>
        <dbReference type="PROSITE-ProRule" id="PRU00708"/>
    </source>
</evidence>
<dbReference type="InterPro" id="IPR011990">
    <property type="entry name" value="TPR-like_helical_dom_sf"/>
</dbReference>
<feature type="domain" description="PROP1-like PPR" evidence="4">
    <location>
        <begin position="115"/>
        <end position="269"/>
    </location>
</feature>
<dbReference type="AlphaFoldDB" id="A0AAP0X3Z5"/>
<dbReference type="GO" id="GO:0003729">
    <property type="term" value="F:mRNA binding"/>
    <property type="evidence" value="ECO:0007669"/>
    <property type="project" value="UniProtKB-ARBA"/>
</dbReference>
<accession>A0AAP0X3Z5</accession>
<dbReference type="PANTHER" id="PTHR45717:SF6">
    <property type="entry name" value="PENTACOTRIPEPTIDE-REPEAT REGION OF PRORP DOMAIN-CONTAINING PROTEIN"/>
    <property type="match status" value="1"/>
</dbReference>
<dbReference type="Pfam" id="PF17177">
    <property type="entry name" value="PPR_long"/>
    <property type="match status" value="1"/>
</dbReference>
<gene>
    <name evidence="5" type="ORF">L1049_023915</name>
</gene>
<name>A0AAP0X3Z5_LIQFO</name>
<evidence type="ECO:0000313" key="5">
    <source>
        <dbReference type="EMBL" id="KAK9284738.1"/>
    </source>
</evidence>
<proteinExistence type="inferred from homology"/>
<dbReference type="Gene3D" id="1.25.40.10">
    <property type="entry name" value="Tetratricopeptide repeat domain"/>
    <property type="match status" value="2"/>
</dbReference>
<comment type="caution">
    <text evidence="5">The sequence shown here is derived from an EMBL/GenBank/DDBJ whole genome shotgun (WGS) entry which is preliminary data.</text>
</comment>
<dbReference type="InterPro" id="IPR002885">
    <property type="entry name" value="PPR_rpt"/>
</dbReference>
<dbReference type="PANTHER" id="PTHR45717">
    <property type="entry name" value="OS12G0527900 PROTEIN"/>
    <property type="match status" value="1"/>
</dbReference>
<dbReference type="SUPFAM" id="SSF48452">
    <property type="entry name" value="TPR-like"/>
    <property type="match status" value="1"/>
</dbReference>
<evidence type="ECO:0000313" key="6">
    <source>
        <dbReference type="Proteomes" id="UP001415857"/>
    </source>
</evidence>
<keyword evidence="6" id="KW-1185">Reference proteome</keyword>
<reference evidence="5 6" key="1">
    <citation type="journal article" date="2024" name="Plant J.">
        <title>Genome sequences and population genomics reveal climatic adaptation and genomic divergence between two closely related sweetgum species.</title>
        <authorList>
            <person name="Xu W.Q."/>
            <person name="Ren C.Q."/>
            <person name="Zhang X.Y."/>
            <person name="Comes H.P."/>
            <person name="Liu X.H."/>
            <person name="Li Y.G."/>
            <person name="Kettle C.J."/>
            <person name="Jalonen R."/>
            <person name="Gaisberger H."/>
            <person name="Ma Y.Z."/>
            <person name="Qiu Y.X."/>
        </authorList>
    </citation>
    <scope>NUCLEOTIDE SEQUENCE [LARGE SCALE GENOMIC DNA]</scope>
    <source>
        <strain evidence="5">Hangzhou</strain>
    </source>
</reference>
<dbReference type="Pfam" id="PF01535">
    <property type="entry name" value="PPR"/>
    <property type="match status" value="3"/>
</dbReference>
<dbReference type="GO" id="GO:0005739">
    <property type="term" value="C:mitochondrion"/>
    <property type="evidence" value="ECO:0007669"/>
    <property type="project" value="TreeGrafter"/>
</dbReference>
<sequence length="465" mass="53672">MKKLLSSTIFVRFRGDPQSSRVSVSLFSTKTLNPSSPSFLYDRIQVIRDPRVSIVPVLNQWVQEGRPVLKHELQSLLHLMKDFRRFNHALEISQWMTDRRYFSLSPSDVAVSYVREKSVEKAEAIMQKMRESGMATSSFPYNVLINLYSQAGEHKKIDILMQEMEMKGISQDMFTLRNRLSAYAAASDISRVEKILHQMEEDPHNVVDWKSYSVAANGYLKAGLIEKALTMLKKMEWKMPLLRRKYPFENLLTLYASTGHKDELYRVWNLYKPSNEVLDASYACMITALAKLDDIAGAEKIFQEWEFHRTMYDFRVLNRLLVAYCKKGLINKAESVVKKAIEGRTPYASTWNILAIGYMEHKQMPKAVEMLKNAMFIGRQGWRPNTVVLAACLEYLEGQGDIKGLEEIVRLYKNSGPLTRDIYHRLLRTYIAAGQSISEVLDQMKMDGFTADEETHKILESRTSL</sequence>
<evidence type="ECO:0000256" key="1">
    <source>
        <dbReference type="ARBA" id="ARBA00007626"/>
    </source>
</evidence>